<comment type="caution">
    <text evidence="1">The sequence shown here is derived from an EMBL/GenBank/DDBJ whole genome shotgun (WGS) entry which is preliminary data.</text>
</comment>
<dbReference type="AlphaFoldDB" id="A6G8Q5"/>
<dbReference type="EMBL" id="ABCS01000041">
    <property type="protein sequence ID" value="EDM77715.1"/>
    <property type="molecule type" value="Genomic_DNA"/>
</dbReference>
<gene>
    <name evidence="1" type="ORF">PPSIR1_38661</name>
</gene>
<sequence>MCGFQVVPGGESDLDVWEHHEPGAEGLEGLRRQQSISEDDRPFPRAARDAFTGCSSQRLTRVEPVNLALYVDAAHELGEDEQAVGVGGVFETLELLRGHSSALEGLGRPRQRHGPSRLGQRLCVWAEGAVCIESAEELGDHRAAPSARL</sequence>
<evidence type="ECO:0000313" key="1">
    <source>
        <dbReference type="EMBL" id="EDM77715.1"/>
    </source>
</evidence>
<organism evidence="1 2">
    <name type="scientific">Plesiocystis pacifica SIR-1</name>
    <dbReference type="NCBI Taxonomy" id="391625"/>
    <lineage>
        <taxon>Bacteria</taxon>
        <taxon>Pseudomonadati</taxon>
        <taxon>Myxococcota</taxon>
        <taxon>Polyangia</taxon>
        <taxon>Nannocystales</taxon>
        <taxon>Nannocystaceae</taxon>
        <taxon>Plesiocystis</taxon>
    </lineage>
</organism>
<protein>
    <submittedName>
        <fullName evidence="1">Uncharacterized protein</fullName>
    </submittedName>
</protein>
<dbReference type="Proteomes" id="UP000005801">
    <property type="component" value="Unassembled WGS sequence"/>
</dbReference>
<evidence type="ECO:0000313" key="2">
    <source>
        <dbReference type="Proteomes" id="UP000005801"/>
    </source>
</evidence>
<reference evidence="1 2" key="1">
    <citation type="submission" date="2007-06" db="EMBL/GenBank/DDBJ databases">
        <authorList>
            <person name="Shimkets L."/>
            <person name="Ferriera S."/>
            <person name="Johnson J."/>
            <person name="Kravitz S."/>
            <person name="Beeson K."/>
            <person name="Sutton G."/>
            <person name="Rogers Y.-H."/>
            <person name="Friedman R."/>
            <person name="Frazier M."/>
            <person name="Venter J.C."/>
        </authorList>
    </citation>
    <scope>NUCLEOTIDE SEQUENCE [LARGE SCALE GENOMIC DNA]</scope>
    <source>
        <strain evidence="1 2">SIR-1</strain>
    </source>
</reference>
<keyword evidence="2" id="KW-1185">Reference proteome</keyword>
<accession>A6G8Q5</accession>
<proteinExistence type="predicted"/>
<name>A6G8Q5_9BACT</name>